<evidence type="ECO:0000313" key="3">
    <source>
        <dbReference type="EMBL" id="KAF9624332.1"/>
    </source>
</evidence>
<dbReference type="GO" id="GO:0004523">
    <property type="term" value="F:RNA-DNA hybrid ribonuclease activity"/>
    <property type="evidence" value="ECO:0007669"/>
    <property type="project" value="InterPro"/>
</dbReference>
<name>A0A835IY27_9MAGN</name>
<protein>
    <recommendedName>
        <fullName evidence="2">Reverse transcriptase domain-containing protein</fullName>
    </recommendedName>
</protein>
<dbReference type="CDD" id="cd01650">
    <property type="entry name" value="RT_nLTR_like"/>
    <property type="match status" value="1"/>
</dbReference>
<dbReference type="PANTHER" id="PTHR33116">
    <property type="entry name" value="REVERSE TRANSCRIPTASE ZINC-BINDING DOMAIN-CONTAINING PROTEIN-RELATED-RELATED"/>
    <property type="match status" value="1"/>
</dbReference>
<gene>
    <name evidence="3" type="ORF">IFM89_009615</name>
</gene>
<organism evidence="3 4">
    <name type="scientific">Coptis chinensis</name>
    <dbReference type="NCBI Taxonomy" id="261450"/>
    <lineage>
        <taxon>Eukaryota</taxon>
        <taxon>Viridiplantae</taxon>
        <taxon>Streptophyta</taxon>
        <taxon>Embryophyta</taxon>
        <taxon>Tracheophyta</taxon>
        <taxon>Spermatophyta</taxon>
        <taxon>Magnoliopsida</taxon>
        <taxon>Ranunculales</taxon>
        <taxon>Ranunculaceae</taxon>
        <taxon>Coptidoideae</taxon>
        <taxon>Coptis</taxon>
    </lineage>
</organism>
<dbReference type="Gene3D" id="3.30.420.10">
    <property type="entry name" value="Ribonuclease H-like superfamily/Ribonuclease H"/>
    <property type="match status" value="1"/>
</dbReference>
<dbReference type="Proteomes" id="UP000631114">
    <property type="component" value="Unassembled WGS sequence"/>
</dbReference>
<proteinExistence type="predicted"/>
<sequence>MNSPLTNPQEFPPLINDGGRRQSSAENEPPAVRAEACEAALNQHKSWSSLFNKGKAVAFNILKKHNPEFINGVNVIPKEIIENGYLTKKWRIKGDFNMIADSDLFYFKFTNAEDKLSVMEARPVYMDGNCFIVTPWTQDVERRKTIKGIPIWVNLFDVPRELWSEEGLGVVASSLGKPLLMDEATASRRRIAFARVCVEIEISSELPKDFEIEMEKGNVRIRTVWVPRRRVLAIDSVTETEIGNRETRDEEIENLEGENHERRSEMEIPAQISTGQEENRETRDSSPRTDMGERDGTLVDSNQPFEAEGERVEGDQVEGVVNVEVVELALVSYVEVVGCALMTAEPVLLSEFEEAQFGFDSLPEDIREGGSTEDDVVSVEETPYFSDKTEGVLAIMDTPRQQKDIHMAKESKSRGDKELPSNEKQSHKQSSVPISVWNVRGINDLHKAAEINKVRVDKKISIFGLLETKNMGMLGPASGVCSKTEGVRSVYPLTVQGPWCVAGDFNNILESNEIVGGDPMHPREVYDFSLCLQNSRLTDINSIGFFFTWWNKSVGIGSIMSRIDRYLVNKAWYTAYPYFFAEFLPYGISNHSPMLLSWSDYKRKAPPFRFCNYWALPGEFKCILEEVWKTHIYNNPMYVLVEKLKILKQKVKPWDRANFSHLHERVEAAKQELHDAQILLQSSLGNTVLGDRERFCMDRYNTLARAEAMDMAQKSKGMWTKDGDKCTKYFFSCIKEKVSRRVSNAEFFLNLKIRNGISEPMARNLEVEITDEEVKVALFDMDYNKVPGSDGFNPFFFKDSWEIVGKDFTRAVKNFFGSNKLPRAVNATFLCLIPKVDNPTKVEDFRPIALCNTICKCVTKVITNRLKICINDLVHLNQSAFTPDRYIQDNILLSHELLRGYEQKHGTPRCSVKLDIRKAYDMVSWETIEFMMERFGFPEKFRKWIKLCISSPTFSVLVNGDPEVFFQGKRRLRQEDPMSPYLFVLVMEIFKSIVKEKIEAKQIKYHSKCKKIRLSHLAFADDVLFFCRGEAESIRSLKECIEVFGHKTTLMTGSISVYEAQELATILEVELVRPPVRYLGLPLFAGRLGIKECQPLVDRVTAKLKDWKARMLSHAGRLQLILSVLTAMPIYWYRTFIIPKTVIEQIEKVCARFLWSGVEIKRCHHQASFSTLCKSKEEGGLGIMNMGLWNKGAYCGLVYRIAAREESVWVNIANGESTLLWHDIWCPLSLLIHNAQAAAELHLPLDVGIKTALDIKSDTRSSNREWSSLLKLCKRKEKIGEIYKASICTAVDAIWKERNARRFKNSSKPVPVVLGRIMRDMRTYIQTQVYVMPDTAESRVLCQRIGIQTQFKTLERKWCRWHAPAEPRIKLNADGALTPLGTGHGGLIRDSKGVVIEAFTGSGGMQSVIFQELKAIEIGMIKCRALEVQEVEIKSDYLWAIQIIKRVVDIPWYCLNIATHIQELVTNFVFCTFSHVYRECNKPADLLAGLSISNCISCMHHWNPLSRKLHKLVEDDPMGKMYERV</sequence>
<dbReference type="InterPro" id="IPR002156">
    <property type="entry name" value="RNaseH_domain"/>
</dbReference>
<comment type="caution">
    <text evidence="3">The sequence shown here is derived from an EMBL/GenBank/DDBJ whole genome shotgun (WGS) entry which is preliminary data.</text>
</comment>
<feature type="compositionally biased region" description="Basic and acidic residues" evidence="1">
    <location>
        <begin position="277"/>
        <end position="297"/>
    </location>
</feature>
<dbReference type="InterPro" id="IPR012337">
    <property type="entry name" value="RNaseH-like_sf"/>
</dbReference>
<dbReference type="SUPFAM" id="SSF56219">
    <property type="entry name" value="DNase I-like"/>
    <property type="match status" value="1"/>
</dbReference>
<accession>A0A835IY27</accession>
<dbReference type="PANTHER" id="PTHR33116:SF78">
    <property type="entry name" value="OS12G0587133 PROTEIN"/>
    <property type="match status" value="1"/>
</dbReference>
<feature type="region of interest" description="Disordered" evidence="1">
    <location>
        <begin position="399"/>
        <end position="431"/>
    </location>
</feature>
<feature type="domain" description="Reverse transcriptase" evidence="2">
    <location>
        <begin position="814"/>
        <end position="1083"/>
    </location>
</feature>
<evidence type="ECO:0000256" key="1">
    <source>
        <dbReference type="SAM" id="MobiDB-lite"/>
    </source>
</evidence>
<dbReference type="OrthoDB" id="1938625at2759"/>
<dbReference type="Pfam" id="PF00078">
    <property type="entry name" value="RVT_1"/>
    <property type="match status" value="1"/>
</dbReference>
<dbReference type="Gene3D" id="3.60.10.10">
    <property type="entry name" value="Endonuclease/exonuclease/phosphatase"/>
    <property type="match status" value="1"/>
</dbReference>
<evidence type="ECO:0000313" key="4">
    <source>
        <dbReference type="Proteomes" id="UP000631114"/>
    </source>
</evidence>
<feature type="region of interest" description="Disordered" evidence="1">
    <location>
        <begin position="1"/>
        <end position="31"/>
    </location>
</feature>
<dbReference type="Pfam" id="PF13456">
    <property type="entry name" value="RVT_3"/>
    <property type="match status" value="1"/>
</dbReference>
<dbReference type="CDD" id="cd06222">
    <property type="entry name" value="RNase_H_like"/>
    <property type="match status" value="1"/>
</dbReference>
<dbReference type="InterPro" id="IPR000477">
    <property type="entry name" value="RT_dom"/>
</dbReference>
<dbReference type="InterPro" id="IPR036397">
    <property type="entry name" value="RNaseH_sf"/>
</dbReference>
<dbReference type="InterPro" id="IPR044730">
    <property type="entry name" value="RNase_H-like_dom_plant"/>
</dbReference>
<keyword evidence="4" id="KW-1185">Reference proteome</keyword>
<dbReference type="PROSITE" id="PS50878">
    <property type="entry name" value="RT_POL"/>
    <property type="match status" value="1"/>
</dbReference>
<dbReference type="GO" id="GO:0003676">
    <property type="term" value="F:nucleic acid binding"/>
    <property type="evidence" value="ECO:0007669"/>
    <property type="project" value="InterPro"/>
</dbReference>
<dbReference type="SUPFAM" id="SSF53098">
    <property type="entry name" value="Ribonuclease H-like"/>
    <property type="match status" value="1"/>
</dbReference>
<feature type="compositionally biased region" description="Basic and acidic residues" evidence="1">
    <location>
        <begin position="257"/>
        <end position="266"/>
    </location>
</feature>
<dbReference type="InterPro" id="IPR036691">
    <property type="entry name" value="Endo/exonu/phosph_ase_sf"/>
</dbReference>
<evidence type="ECO:0000259" key="2">
    <source>
        <dbReference type="PROSITE" id="PS50878"/>
    </source>
</evidence>
<feature type="compositionally biased region" description="Basic and acidic residues" evidence="1">
    <location>
        <begin position="400"/>
        <end position="426"/>
    </location>
</feature>
<dbReference type="EMBL" id="JADFTS010000001">
    <property type="protein sequence ID" value="KAF9624332.1"/>
    <property type="molecule type" value="Genomic_DNA"/>
</dbReference>
<feature type="region of interest" description="Disordered" evidence="1">
    <location>
        <begin position="244"/>
        <end position="314"/>
    </location>
</feature>
<reference evidence="3 4" key="1">
    <citation type="submission" date="2020-10" db="EMBL/GenBank/DDBJ databases">
        <title>The Coptis chinensis genome and diversification of protoberbering-type alkaloids.</title>
        <authorList>
            <person name="Wang B."/>
            <person name="Shu S."/>
            <person name="Song C."/>
            <person name="Liu Y."/>
        </authorList>
    </citation>
    <scope>NUCLEOTIDE SEQUENCE [LARGE SCALE GENOMIC DNA]</scope>
    <source>
        <strain evidence="3">HL-2020</strain>
        <tissue evidence="3">Leaf</tissue>
    </source>
</reference>